<feature type="domain" description="Response regulatory" evidence="8">
    <location>
        <begin position="478"/>
        <end position="599"/>
    </location>
</feature>
<keyword evidence="6" id="KW-1133">Transmembrane helix</keyword>
<name>A0ABU8ESJ4_9GAMM</name>
<dbReference type="Proteomes" id="UP001382455">
    <property type="component" value="Unassembled WGS sequence"/>
</dbReference>
<keyword evidence="3 5" id="KW-0597">Phosphoprotein</keyword>
<accession>A0ABU8ESJ4</accession>
<dbReference type="InterPro" id="IPR003661">
    <property type="entry name" value="HisK_dim/P_dom"/>
</dbReference>
<dbReference type="SUPFAM" id="SSF52172">
    <property type="entry name" value="CheY-like"/>
    <property type="match status" value="2"/>
</dbReference>
<keyword evidence="4" id="KW-0902">Two-component regulatory system</keyword>
<evidence type="ECO:0000256" key="6">
    <source>
        <dbReference type="SAM" id="Phobius"/>
    </source>
</evidence>
<dbReference type="EC" id="2.7.13.3" evidence="2"/>
<dbReference type="InterPro" id="IPR003594">
    <property type="entry name" value="HATPase_dom"/>
</dbReference>
<keyword evidence="10" id="KW-1185">Reference proteome</keyword>
<dbReference type="InterPro" id="IPR004358">
    <property type="entry name" value="Sig_transdc_His_kin-like_C"/>
</dbReference>
<dbReference type="Gene3D" id="3.40.50.2300">
    <property type="match status" value="1"/>
</dbReference>
<dbReference type="Gene3D" id="1.10.287.130">
    <property type="match status" value="1"/>
</dbReference>
<dbReference type="InterPro" id="IPR011006">
    <property type="entry name" value="CheY-like_superfamily"/>
</dbReference>
<dbReference type="CDD" id="cd00082">
    <property type="entry name" value="HisKA"/>
    <property type="match status" value="1"/>
</dbReference>
<comment type="caution">
    <text evidence="9">The sequence shown here is derived from an EMBL/GenBank/DDBJ whole genome shotgun (WGS) entry which is preliminary data.</text>
</comment>
<dbReference type="PANTHER" id="PTHR45339:SF1">
    <property type="entry name" value="HYBRID SIGNAL TRANSDUCTION HISTIDINE KINASE J"/>
    <property type="match status" value="1"/>
</dbReference>
<evidence type="ECO:0000313" key="9">
    <source>
        <dbReference type="EMBL" id="MEI4549176.1"/>
    </source>
</evidence>
<dbReference type="PANTHER" id="PTHR45339">
    <property type="entry name" value="HYBRID SIGNAL TRANSDUCTION HISTIDINE KINASE J"/>
    <property type="match status" value="1"/>
</dbReference>
<reference evidence="9 10" key="1">
    <citation type="submission" date="2023-12" db="EMBL/GenBank/DDBJ databases">
        <title>Friends and Foes: Symbiotic and Algicidal bacterial influence on Karenia brevis blooms.</title>
        <authorList>
            <person name="Fei C."/>
            <person name="Mohamed A.R."/>
            <person name="Booker A."/>
            <person name="Arshad M."/>
            <person name="Klass S."/>
            <person name="Ahn S."/>
            <person name="Gilbert P.M."/>
            <person name="Heil C.A."/>
            <person name="Martinez J.M."/>
            <person name="Amin S.A."/>
        </authorList>
    </citation>
    <scope>NUCLEOTIDE SEQUENCE [LARGE SCALE GENOMIC DNA]</scope>
    <source>
        <strain evidence="9 10">CE15</strain>
    </source>
</reference>
<keyword evidence="6" id="KW-0472">Membrane</keyword>
<dbReference type="SMART" id="SM00388">
    <property type="entry name" value="HisKA"/>
    <property type="match status" value="1"/>
</dbReference>
<dbReference type="InterPro" id="IPR036890">
    <property type="entry name" value="HATPase_C_sf"/>
</dbReference>
<dbReference type="EMBL" id="JBAWKS010000001">
    <property type="protein sequence ID" value="MEI4549176.1"/>
    <property type="molecule type" value="Genomic_DNA"/>
</dbReference>
<dbReference type="InterPro" id="IPR033414">
    <property type="entry name" value="Sensor_dom"/>
</dbReference>
<feature type="modified residue" description="4-aspartylphosphate" evidence="5">
    <location>
        <position position="666"/>
    </location>
</feature>
<evidence type="ECO:0000256" key="1">
    <source>
        <dbReference type="ARBA" id="ARBA00000085"/>
    </source>
</evidence>
<dbReference type="SUPFAM" id="SSF47384">
    <property type="entry name" value="Homodimeric domain of signal transducing histidine kinase"/>
    <property type="match status" value="1"/>
</dbReference>
<dbReference type="Pfam" id="PF00512">
    <property type="entry name" value="HisKA"/>
    <property type="match status" value="1"/>
</dbReference>
<dbReference type="InterPro" id="IPR005467">
    <property type="entry name" value="His_kinase_dom"/>
</dbReference>
<comment type="caution">
    <text evidence="5">Lacks conserved residue(s) required for the propagation of feature annotation.</text>
</comment>
<keyword evidence="6" id="KW-0812">Transmembrane</keyword>
<dbReference type="Pfam" id="PF00072">
    <property type="entry name" value="Response_reg"/>
    <property type="match status" value="1"/>
</dbReference>
<dbReference type="RefSeq" id="WP_336434812.1">
    <property type="nucleotide sequence ID" value="NZ_JBAWKS010000001.1"/>
</dbReference>
<dbReference type="Gene3D" id="3.30.565.10">
    <property type="entry name" value="Histidine kinase-like ATPase, C-terminal domain"/>
    <property type="match status" value="1"/>
</dbReference>
<evidence type="ECO:0000256" key="4">
    <source>
        <dbReference type="ARBA" id="ARBA00023012"/>
    </source>
</evidence>
<dbReference type="PROSITE" id="PS50110">
    <property type="entry name" value="RESPONSE_REGULATORY"/>
    <property type="match status" value="2"/>
</dbReference>
<feature type="transmembrane region" description="Helical" evidence="6">
    <location>
        <begin position="151"/>
        <end position="170"/>
    </location>
</feature>
<evidence type="ECO:0000256" key="5">
    <source>
        <dbReference type="PROSITE-ProRule" id="PRU00169"/>
    </source>
</evidence>
<feature type="domain" description="Response regulatory" evidence="8">
    <location>
        <begin position="615"/>
        <end position="735"/>
    </location>
</feature>
<evidence type="ECO:0000259" key="7">
    <source>
        <dbReference type="PROSITE" id="PS50109"/>
    </source>
</evidence>
<dbReference type="PROSITE" id="PS50109">
    <property type="entry name" value="HIS_KIN"/>
    <property type="match status" value="1"/>
</dbReference>
<dbReference type="PRINTS" id="PR00344">
    <property type="entry name" value="BCTRLSENSOR"/>
</dbReference>
<sequence>MKLKNPLAKQLLVGILLTSSLLTLMITSAILWMDYKRDLSVIDQGFQQIEKSHLPSVTNALWAEDEKQLELLLQGISELPNVSSVTIWQDNANRLTVNKTQTKYAKSKSWAIDYRFNRTKYHLGELIVVMDMSGVYGYLTDKVVVTLLTQGAKTFIVSMIIFTLVHLLVTRHLNHLAYSMSHVNMSAPEEFKLDRKQARDDEINRLVVEFNAMMAALSKSFGDLKKQKQAEQNANKLKGEYLANISMEVKTPMNGLLGMAHLLSETKLDHRQHSYVSVIQKSAFNMLELLNGILDYSKIEHSQLALDQHIFDIHALIREIFQECELRAKEKNLRLVTYVDPAINSYLVGDSVRLKQVICNLVNKAIKYSDRGDVSINVDAEVTTGLSELTISVRDNGQGIDETVLAQLNNPKLKANKGNSLNALGLTIAQNLVTLMGGTFTVNSKAGLGTDVRFTLALPTSTLIENHLDDEGLLANKRVLILDSKLFLARYLSELFAQWQMQVTHVQDAELALNYMLGDDLQFAGFDFVLLSHNELENQLVSFYEKINRHRFNRPANLIVFGDEIADVDVSRVTNIGYNQVWQLPKHPSDIKSALVNNIKQSNDVVTPQETVPLTVLIADDAPISQRVLSAILMNRGDNVIVAADGEEAVALWQQHQHEIDIILMDCAMPKMSGYEAAQTIRMQESSDKIGVPIIAVTSSDREDEYNYCKTFGIDEVLFKPFLPVELLDVLSQFKLHIEEHKAFNNLKN</sequence>
<feature type="domain" description="Histidine kinase" evidence="7">
    <location>
        <begin position="244"/>
        <end position="460"/>
    </location>
</feature>
<dbReference type="InterPro" id="IPR001789">
    <property type="entry name" value="Sig_transdc_resp-reg_receiver"/>
</dbReference>
<evidence type="ECO:0000256" key="3">
    <source>
        <dbReference type="ARBA" id="ARBA00022553"/>
    </source>
</evidence>
<dbReference type="CDD" id="cd17546">
    <property type="entry name" value="REC_hyHK_CKI1_RcsC-like"/>
    <property type="match status" value="1"/>
</dbReference>
<evidence type="ECO:0000259" key="8">
    <source>
        <dbReference type="PROSITE" id="PS50110"/>
    </source>
</evidence>
<dbReference type="Pfam" id="PF02518">
    <property type="entry name" value="HATPase_c"/>
    <property type="match status" value="1"/>
</dbReference>
<protein>
    <recommendedName>
        <fullName evidence="2">histidine kinase</fullName>
        <ecNumber evidence="2">2.7.13.3</ecNumber>
    </recommendedName>
</protein>
<evidence type="ECO:0000313" key="10">
    <source>
        <dbReference type="Proteomes" id="UP001382455"/>
    </source>
</evidence>
<organism evidence="9 10">
    <name type="scientific">Pseudoalteromonas spongiae</name>
    <dbReference type="NCBI Taxonomy" id="298657"/>
    <lineage>
        <taxon>Bacteria</taxon>
        <taxon>Pseudomonadati</taxon>
        <taxon>Pseudomonadota</taxon>
        <taxon>Gammaproteobacteria</taxon>
        <taxon>Alteromonadales</taxon>
        <taxon>Pseudoalteromonadaceae</taxon>
        <taxon>Pseudoalteromonas</taxon>
    </lineage>
</organism>
<comment type="catalytic activity">
    <reaction evidence="1">
        <text>ATP + protein L-histidine = ADP + protein N-phospho-L-histidine.</text>
        <dbReference type="EC" id="2.7.13.3"/>
    </reaction>
</comment>
<dbReference type="SMART" id="SM00448">
    <property type="entry name" value="REC"/>
    <property type="match status" value="1"/>
</dbReference>
<evidence type="ECO:0000256" key="2">
    <source>
        <dbReference type="ARBA" id="ARBA00012438"/>
    </source>
</evidence>
<dbReference type="Pfam" id="PF17149">
    <property type="entry name" value="CHASE5"/>
    <property type="match status" value="1"/>
</dbReference>
<dbReference type="SMART" id="SM00387">
    <property type="entry name" value="HATPase_c"/>
    <property type="match status" value="1"/>
</dbReference>
<gene>
    <name evidence="9" type="ORF">WAE96_05620</name>
</gene>
<feature type="transmembrane region" description="Helical" evidence="6">
    <location>
        <begin position="12"/>
        <end position="32"/>
    </location>
</feature>
<dbReference type="InterPro" id="IPR036097">
    <property type="entry name" value="HisK_dim/P_sf"/>
</dbReference>
<proteinExistence type="predicted"/>
<dbReference type="SUPFAM" id="SSF55874">
    <property type="entry name" value="ATPase domain of HSP90 chaperone/DNA topoisomerase II/histidine kinase"/>
    <property type="match status" value="1"/>
</dbReference>